<dbReference type="InterPro" id="IPR036047">
    <property type="entry name" value="F-box-like_dom_sf"/>
</dbReference>
<evidence type="ECO:0000259" key="1">
    <source>
        <dbReference type="SMART" id="SM00256"/>
    </source>
</evidence>
<dbReference type="Gene3D" id="1.20.1280.50">
    <property type="match status" value="1"/>
</dbReference>
<organism evidence="2 3">
    <name type="scientific">Quercus rubra</name>
    <name type="common">Northern red oak</name>
    <name type="synonym">Quercus borealis</name>
    <dbReference type="NCBI Taxonomy" id="3512"/>
    <lineage>
        <taxon>Eukaryota</taxon>
        <taxon>Viridiplantae</taxon>
        <taxon>Streptophyta</taxon>
        <taxon>Embryophyta</taxon>
        <taxon>Tracheophyta</taxon>
        <taxon>Spermatophyta</taxon>
        <taxon>Magnoliopsida</taxon>
        <taxon>eudicotyledons</taxon>
        <taxon>Gunneridae</taxon>
        <taxon>Pentapetalae</taxon>
        <taxon>rosids</taxon>
        <taxon>fabids</taxon>
        <taxon>Fagales</taxon>
        <taxon>Fagaceae</taxon>
        <taxon>Quercus</taxon>
    </lineage>
</organism>
<dbReference type="InterPro" id="IPR050796">
    <property type="entry name" value="SCF_F-box_component"/>
</dbReference>
<keyword evidence="3" id="KW-1185">Reference proteome</keyword>
<reference evidence="2 3" key="1">
    <citation type="journal article" date="2023" name="G3 (Bethesda)">
        <title>A haplotype-resolved chromosome-scale genome for Quercus rubra L. provides insights into the genetics of adaptive traits for red oak species.</title>
        <authorList>
            <person name="Kapoor B."/>
            <person name="Jenkins J."/>
            <person name="Schmutz J."/>
            <person name="Zhebentyayeva T."/>
            <person name="Kuelheim C."/>
            <person name="Coggeshall M."/>
            <person name="Heim C."/>
            <person name="Lasky J.R."/>
            <person name="Leites L."/>
            <person name="Islam-Faridi N."/>
            <person name="Romero-Severson J."/>
            <person name="DeLeo V.L."/>
            <person name="Lucas S.M."/>
            <person name="Lazic D."/>
            <person name="Gailing O."/>
            <person name="Carlson J."/>
            <person name="Staton M."/>
        </authorList>
    </citation>
    <scope>NUCLEOTIDE SEQUENCE [LARGE SCALE GENOMIC DNA]</scope>
    <source>
        <tissue evidence="2">Dormant leaf buds and twig bark tissues</tissue>
    </source>
</reference>
<dbReference type="Proteomes" id="UP001324115">
    <property type="component" value="Unassembled WGS sequence"/>
</dbReference>
<dbReference type="EMBL" id="JAXUIC010000012">
    <property type="protein sequence ID" value="KAK4557337.1"/>
    <property type="molecule type" value="Genomic_DNA"/>
</dbReference>
<dbReference type="SUPFAM" id="SSF81383">
    <property type="entry name" value="F-box domain"/>
    <property type="match status" value="1"/>
</dbReference>
<dbReference type="InterPro" id="IPR001810">
    <property type="entry name" value="F-box_dom"/>
</dbReference>
<accession>A0AAN7I705</accession>
<evidence type="ECO:0000313" key="2">
    <source>
        <dbReference type="EMBL" id="KAK4557337.1"/>
    </source>
</evidence>
<proteinExistence type="predicted"/>
<dbReference type="InterPro" id="IPR006527">
    <property type="entry name" value="F-box-assoc_dom_typ1"/>
</dbReference>
<dbReference type="SMART" id="SM00256">
    <property type="entry name" value="FBOX"/>
    <property type="match status" value="1"/>
</dbReference>
<sequence>MSQTREPAREQPPTTLRRQKYLHYSIVLNILARLPVKSLLRFRCVCKSWDSLITSPYFISTHLYINNVDRGDYIVNMPRYENPSSPPYSNRPVITLYRDHDGFDKIFEFEIPSRFPPYQANLVGSCNGLLCLEFRVREERWQAASTTAVIYLWNPSIRKLKRLPDIEFDYFIRLGFAYHSENNDYKVVKISYSRRMHEVEVYTSKSDSWRTLEGLDVPLGTKIEFGDNIFLPIPFFGGALHWLVDIIQSEEKHRTEMILSFDVNNETFEELAVPDHCFDGAGNEFDMKCISLFRGKLALIRFETVGEQSFACVWAIKEYGNHKSWNKPLVVREQYDGLYGLTKRGFILLEDESHNGQLEMPKKRKLVLIDPEARCEECFDFQDLSFVATFMKSLALLDEANVITY</sequence>
<dbReference type="NCBIfam" id="TIGR01640">
    <property type="entry name" value="F_box_assoc_1"/>
    <property type="match status" value="1"/>
</dbReference>
<dbReference type="Pfam" id="PF07734">
    <property type="entry name" value="FBA_1"/>
    <property type="match status" value="1"/>
</dbReference>
<dbReference type="CDD" id="cd22157">
    <property type="entry name" value="F-box_AtFBW1-like"/>
    <property type="match status" value="1"/>
</dbReference>
<gene>
    <name evidence="2" type="ORF">RGQ29_007196</name>
</gene>
<evidence type="ECO:0000313" key="3">
    <source>
        <dbReference type="Proteomes" id="UP001324115"/>
    </source>
</evidence>
<dbReference type="Pfam" id="PF00646">
    <property type="entry name" value="F-box"/>
    <property type="match status" value="1"/>
</dbReference>
<dbReference type="InterPro" id="IPR017451">
    <property type="entry name" value="F-box-assoc_interact_dom"/>
</dbReference>
<dbReference type="AlphaFoldDB" id="A0AAN7I705"/>
<comment type="caution">
    <text evidence="2">The sequence shown here is derived from an EMBL/GenBank/DDBJ whole genome shotgun (WGS) entry which is preliminary data.</text>
</comment>
<feature type="domain" description="F-box" evidence="1">
    <location>
        <begin position="22"/>
        <end position="62"/>
    </location>
</feature>
<dbReference type="PANTHER" id="PTHR31672:SF13">
    <property type="entry name" value="F-BOX PROTEIN CPR30-LIKE"/>
    <property type="match status" value="1"/>
</dbReference>
<name>A0AAN7I705_QUERU</name>
<protein>
    <recommendedName>
        <fullName evidence="1">F-box domain-containing protein</fullName>
    </recommendedName>
</protein>
<dbReference type="PANTHER" id="PTHR31672">
    <property type="entry name" value="BNACNNG10540D PROTEIN"/>
    <property type="match status" value="1"/>
</dbReference>